<dbReference type="InterPro" id="IPR023408">
    <property type="entry name" value="MscS_beta-dom_sf"/>
</dbReference>
<evidence type="ECO:0000313" key="11">
    <source>
        <dbReference type="EMBL" id="EKE77410.1"/>
    </source>
</evidence>
<feature type="transmembrane region" description="Helical" evidence="7">
    <location>
        <begin position="147"/>
        <end position="169"/>
    </location>
</feature>
<dbReference type="RefSeq" id="WP_008482393.1">
    <property type="nucleotide sequence ID" value="NZ_AMRI01000002.1"/>
</dbReference>
<dbReference type="Gene3D" id="2.30.30.60">
    <property type="match status" value="1"/>
</dbReference>
<dbReference type="AlphaFoldDB" id="K2KJB9"/>
<dbReference type="InterPro" id="IPR049278">
    <property type="entry name" value="MS_channel_C"/>
</dbReference>
<dbReference type="InterPro" id="IPR010920">
    <property type="entry name" value="LSM_dom_sf"/>
</dbReference>
<keyword evidence="4 7" id="KW-0812">Transmembrane</keyword>
<organism evidence="11 12">
    <name type="scientific">Gallaecimonas xiamenensis 3-C-1</name>
    <dbReference type="NCBI Taxonomy" id="745411"/>
    <lineage>
        <taxon>Bacteria</taxon>
        <taxon>Pseudomonadati</taxon>
        <taxon>Pseudomonadota</taxon>
        <taxon>Gammaproteobacteria</taxon>
        <taxon>Enterobacterales</taxon>
        <taxon>Gallaecimonadaceae</taxon>
        <taxon>Gallaecimonas</taxon>
    </lineage>
</organism>
<evidence type="ECO:0000256" key="7">
    <source>
        <dbReference type="SAM" id="Phobius"/>
    </source>
</evidence>
<dbReference type="Gene3D" id="1.10.287.1260">
    <property type="match status" value="1"/>
</dbReference>
<reference evidence="11 12" key="1">
    <citation type="journal article" date="2012" name="J. Bacteriol.">
        <title>Genome Sequence of Gallaecimonas xiamenensis Type Strain 3-C-1.</title>
        <authorList>
            <person name="Lai Q."/>
            <person name="Wang L."/>
            <person name="Wang W."/>
            <person name="Shao Z."/>
        </authorList>
    </citation>
    <scope>NUCLEOTIDE SEQUENCE [LARGE SCALE GENOMIC DNA]</scope>
    <source>
        <strain evidence="11 12">3-C-1</strain>
    </source>
</reference>
<dbReference type="Pfam" id="PF00924">
    <property type="entry name" value="MS_channel_2nd"/>
    <property type="match status" value="1"/>
</dbReference>
<dbReference type="PROSITE" id="PS01246">
    <property type="entry name" value="UPF0003"/>
    <property type="match status" value="1"/>
</dbReference>
<comment type="subcellular location">
    <subcellularLocation>
        <location evidence="1">Cell membrane</location>
        <topology evidence="1">Multi-pass membrane protein</topology>
    </subcellularLocation>
</comment>
<keyword evidence="12" id="KW-1185">Reference proteome</keyword>
<dbReference type="PANTHER" id="PTHR43634">
    <property type="entry name" value="OW CONDUCTANCE MECHANOSENSITIVE CHANNEL"/>
    <property type="match status" value="1"/>
</dbReference>
<keyword evidence="6 7" id="KW-0472">Membrane</keyword>
<dbReference type="Pfam" id="PF21088">
    <property type="entry name" value="MS_channel_1st"/>
    <property type="match status" value="1"/>
</dbReference>
<dbReference type="EMBL" id="AMRI01000002">
    <property type="protein sequence ID" value="EKE77410.1"/>
    <property type="molecule type" value="Genomic_DNA"/>
</dbReference>
<keyword evidence="3" id="KW-1003">Cell membrane</keyword>
<dbReference type="InterPro" id="IPR045042">
    <property type="entry name" value="YnaI-like"/>
</dbReference>
<evidence type="ECO:0000259" key="10">
    <source>
        <dbReference type="Pfam" id="PF21088"/>
    </source>
</evidence>
<sequence length="374" mass="41876">MAQLQSWWRSLYGAMTQWLGEGWLVDVLVIITLTLLVTLLWRILAKRLLGLVNRSASTWDDMLWDSLNGPINWLILLVGVSMVAETVASRIDSELAQYLPTLRQVLMECLLAWSAWRLTNGGEKEFVHRGRDVTTVQAVGKLLKATIIVIFLLTVFQSLGVNISGILALGGVGGLVVGMAAKDLLANFFGSLVVYFDKPFKVGDWIRSPDRQIEGTVERIGFRVTQIRTFDQRPLYVPNSVFTQISVENPSRMLNRRINETIGIRYQDAGKMGEVVAKVKEMLQQHPDIDQNRTLMVNFNAFGPSSLDFFIYTFTKTTVWAEYHQVKQDVMLKIINIIHELGADCAFPTQTLHIESLPEGIGRPDPGAGAPAQS</sequence>
<keyword evidence="5 7" id="KW-1133">Transmembrane helix</keyword>
<accession>K2KJB9</accession>
<evidence type="ECO:0000259" key="9">
    <source>
        <dbReference type="Pfam" id="PF21082"/>
    </source>
</evidence>
<dbReference type="SUPFAM" id="SSF82689">
    <property type="entry name" value="Mechanosensitive channel protein MscS (YggB), C-terminal domain"/>
    <property type="match status" value="1"/>
</dbReference>
<feature type="domain" description="Mechanosensitive ion channel transmembrane helices 2/3" evidence="10">
    <location>
        <begin position="141"/>
        <end position="182"/>
    </location>
</feature>
<name>K2KJB9_9GAMM</name>
<comment type="caution">
    <text evidence="11">The sequence shown here is derived from an EMBL/GenBank/DDBJ whole genome shotgun (WGS) entry which is preliminary data.</text>
</comment>
<evidence type="ECO:0000313" key="12">
    <source>
        <dbReference type="Proteomes" id="UP000006755"/>
    </source>
</evidence>
<feature type="domain" description="Mechanosensitive ion channel MscS C-terminal" evidence="9">
    <location>
        <begin position="261"/>
        <end position="342"/>
    </location>
</feature>
<protein>
    <submittedName>
        <fullName evidence="11">Mechanosensitive ion channel MscS</fullName>
    </submittedName>
</protein>
<dbReference type="PATRIC" id="fig|745411.4.peg.255"/>
<evidence type="ECO:0000256" key="5">
    <source>
        <dbReference type="ARBA" id="ARBA00022989"/>
    </source>
</evidence>
<dbReference type="Proteomes" id="UP000006755">
    <property type="component" value="Unassembled WGS sequence"/>
</dbReference>
<comment type="similarity">
    <text evidence="2">Belongs to the MscS (TC 1.A.23) family.</text>
</comment>
<proteinExistence type="inferred from homology"/>
<dbReference type="InterPro" id="IPR011066">
    <property type="entry name" value="MscS_channel_C_sf"/>
</dbReference>
<evidence type="ECO:0000256" key="1">
    <source>
        <dbReference type="ARBA" id="ARBA00004651"/>
    </source>
</evidence>
<evidence type="ECO:0000256" key="2">
    <source>
        <dbReference type="ARBA" id="ARBA00008017"/>
    </source>
</evidence>
<evidence type="ECO:0000256" key="6">
    <source>
        <dbReference type="ARBA" id="ARBA00023136"/>
    </source>
</evidence>
<feature type="transmembrane region" description="Helical" evidence="7">
    <location>
        <begin position="23"/>
        <end position="44"/>
    </location>
</feature>
<feature type="domain" description="Mechanosensitive ion channel MscS" evidence="8">
    <location>
        <begin position="183"/>
        <end position="252"/>
    </location>
</feature>
<dbReference type="OrthoDB" id="9775207at2"/>
<dbReference type="Gene3D" id="3.30.70.100">
    <property type="match status" value="1"/>
</dbReference>
<dbReference type="SUPFAM" id="SSF50182">
    <property type="entry name" value="Sm-like ribonucleoproteins"/>
    <property type="match status" value="1"/>
</dbReference>
<evidence type="ECO:0000256" key="3">
    <source>
        <dbReference type="ARBA" id="ARBA00022475"/>
    </source>
</evidence>
<dbReference type="InterPro" id="IPR011014">
    <property type="entry name" value="MscS_channel_TM-2"/>
</dbReference>
<dbReference type="GO" id="GO:0008381">
    <property type="term" value="F:mechanosensitive monoatomic ion channel activity"/>
    <property type="evidence" value="ECO:0007669"/>
    <property type="project" value="UniProtKB-ARBA"/>
</dbReference>
<dbReference type="STRING" id="745411.B3C1_01325"/>
<evidence type="ECO:0000256" key="4">
    <source>
        <dbReference type="ARBA" id="ARBA00022692"/>
    </source>
</evidence>
<dbReference type="InterPro" id="IPR006686">
    <property type="entry name" value="MscS_channel_CS"/>
</dbReference>
<evidence type="ECO:0000259" key="8">
    <source>
        <dbReference type="Pfam" id="PF00924"/>
    </source>
</evidence>
<gene>
    <name evidence="11" type="ORF">B3C1_01325</name>
</gene>
<dbReference type="GO" id="GO:0005886">
    <property type="term" value="C:plasma membrane"/>
    <property type="evidence" value="ECO:0007669"/>
    <property type="project" value="UniProtKB-SubCell"/>
</dbReference>
<dbReference type="eggNOG" id="COG0668">
    <property type="taxonomic scope" value="Bacteria"/>
</dbReference>
<dbReference type="InterPro" id="IPR006685">
    <property type="entry name" value="MscS_channel_2nd"/>
</dbReference>
<dbReference type="Pfam" id="PF21082">
    <property type="entry name" value="MS_channel_3rd"/>
    <property type="match status" value="1"/>
</dbReference>
<dbReference type="PANTHER" id="PTHR43634:SF2">
    <property type="entry name" value="LOW CONDUCTANCE MECHANOSENSITIVE CHANNEL YNAI"/>
    <property type="match status" value="1"/>
</dbReference>
<dbReference type="InterPro" id="IPR049142">
    <property type="entry name" value="MS_channel_1st"/>
</dbReference>
<dbReference type="SUPFAM" id="SSF82861">
    <property type="entry name" value="Mechanosensitive channel protein MscS (YggB), transmembrane region"/>
    <property type="match status" value="1"/>
</dbReference>